<dbReference type="InterPro" id="IPR016187">
    <property type="entry name" value="CTDL_fold"/>
</dbReference>
<dbReference type="Pfam" id="PF03781">
    <property type="entry name" value="FGE-sulfatase"/>
    <property type="match status" value="1"/>
</dbReference>
<evidence type="ECO:0000313" key="3">
    <source>
        <dbReference type="Proteomes" id="UP000240708"/>
    </source>
</evidence>
<dbReference type="EMBL" id="PYGF01000008">
    <property type="protein sequence ID" value="PSL02931.1"/>
    <property type="molecule type" value="Genomic_DNA"/>
</dbReference>
<dbReference type="Gene3D" id="3.90.1580.10">
    <property type="entry name" value="paralog of FGE (formylglycine-generating enzyme)"/>
    <property type="match status" value="1"/>
</dbReference>
<dbReference type="InterPro" id="IPR005532">
    <property type="entry name" value="SUMF_dom"/>
</dbReference>
<protein>
    <submittedName>
        <fullName evidence="2">Formylglycine-generating enzyme required for sulfatase activity</fullName>
    </submittedName>
</protein>
<dbReference type="GO" id="GO:0120147">
    <property type="term" value="F:formylglycine-generating oxidase activity"/>
    <property type="evidence" value="ECO:0007669"/>
    <property type="project" value="TreeGrafter"/>
</dbReference>
<sequence length="327" mass="37683">MRFPKPFLIVFFLTLGLLFIWSWTAVSFNDFKPYSQKIPDTTLTFDLVPIPGGVFEMGSTKANDEMPVHQVEISPFWMGTHEITWDIFELFLDKNFELSISEKPLSSQVDGLTRPSIPYLDMTFGMGKENMPAIGMTQYGAIQFCKWLYLKTGIFYRLPTEAEWEYAAKAGSNSRYFFADDPSELGKYAWFAGNSNGTTQPVGKKLPNPWGLYDILGNVMEWTSDQYQDNAYQSRKEGITKDPKFPVQSLYPGAIRGGHYKSEPEDLRTAKRFYSKPDWKRIDPQIPKSQWWFPEAPFLGLRVVRPLHQPSQEVIMAYYDKAPIADY</sequence>
<dbReference type="PANTHER" id="PTHR23150:SF19">
    <property type="entry name" value="FORMYLGLYCINE-GENERATING ENZYME"/>
    <property type="match status" value="1"/>
</dbReference>
<keyword evidence="3" id="KW-1185">Reference proteome</keyword>
<dbReference type="SUPFAM" id="SSF56436">
    <property type="entry name" value="C-type lectin-like"/>
    <property type="match status" value="1"/>
</dbReference>
<organism evidence="2 3">
    <name type="scientific">Cecembia rubra</name>
    <dbReference type="NCBI Taxonomy" id="1485585"/>
    <lineage>
        <taxon>Bacteria</taxon>
        <taxon>Pseudomonadati</taxon>
        <taxon>Bacteroidota</taxon>
        <taxon>Cytophagia</taxon>
        <taxon>Cytophagales</taxon>
        <taxon>Cyclobacteriaceae</taxon>
        <taxon>Cecembia</taxon>
    </lineage>
</organism>
<feature type="domain" description="Sulfatase-modifying factor enzyme-like" evidence="1">
    <location>
        <begin position="46"/>
        <end position="278"/>
    </location>
</feature>
<name>A0A2P8E0D3_9BACT</name>
<evidence type="ECO:0000313" key="2">
    <source>
        <dbReference type="EMBL" id="PSL02931.1"/>
    </source>
</evidence>
<reference evidence="2 3" key="1">
    <citation type="submission" date="2018-03" db="EMBL/GenBank/DDBJ databases">
        <title>Genomic Encyclopedia of Archaeal and Bacterial Type Strains, Phase II (KMG-II): from individual species to whole genera.</title>
        <authorList>
            <person name="Goeker M."/>
        </authorList>
    </citation>
    <scope>NUCLEOTIDE SEQUENCE [LARGE SCALE GENOMIC DNA]</scope>
    <source>
        <strain evidence="2 3">DSM 28057</strain>
    </source>
</reference>
<dbReference type="InterPro" id="IPR042095">
    <property type="entry name" value="SUMF_sf"/>
</dbReference>
<dbReference type="Proteomes" id="UP000240708">
    <property type="component" value="Unassembled WGS sequence"/>
</dbReference>
<dbReference type="OrthoDB" id="9768004at2"/>
<comment type="caution">
    <text evidence="2">The sequence shown here is derived from an EMBL/GenBank/DDBJ whole genome shotgun (WGS) entry which is preliminary data.</text>
</comment>
<evidence type="ECO:0000259" key="1">
    <source>
        <dbReference type="Pfam" id="PF03781"/>
    </source>
</evidence>
<dbReference type="AlphaFoldDB" id="A0A2P8E0D3"/>
<accession>A0A2P8E0D3</accession>
<gene>
    <name evidence="2" type="ORF">CLV48_10840</name>
</gene>
<proteinExistence type="predicted"/>
<dbReference type="RefSeq" id="WP_106567944.1">
    <property type="nucleotide sequence ID" value="NZ_PYGF01000008.1"/>
</dbReference>
<dbReference type="PANTHER" id="PTHR23150">
    <property type="entry name" value="SULFATASE MODIFYING FACTOR 1, 2"/>
    <property type="match status" value="1"/>
</dbReference>
<dbReference type="InterPro" id="IPR051043">
    <property type="entry name" value="Sulfatase_Mod_Factor_Kinase"/>
</dbReference>